<evidence type="ECO:0000313" key="3">
    <source>
        <dbReference type="Proteomes" id="UP000007174"/>
    </source>
</evidence>
<dbReference type="Proteomes" id="UP000007174">
    <property type="component" value="Unassembled WGS sequence"/>
</dbReference>
<keyword evidence="1" id="KW-0732">Signal</keyword>
<gene>
    <name evidence="2" type="ORF">CH063_02153</name>
</gene>
<feature type="signal peptide" evidence="1">
    <location>
        <begin position="1"/>
        <end position="21"/>
    </location>
</feature>
<dbReference type="HOGENOM" id="CLU_789911_0_0_1"/>
<dbReference type="eggNOG" id="ENOG502T8V2">
    <property type="taxonomic scope" value="Eukaryota"/>
</dbReference>
<evidence type="ECO:0000313" key="2">
    <source>
        <dbReference type="EMBL" id="CCF39541.1"/>
    </source>
</evidence>
<dbReference type="PANTHER" id="PTHR42085">
    <property type="entry name" value="F-BOX DOMAIN-CONTAINING PROTEIN"/>
    <property type="match status" value="1"/>
</dbReference>
<accession>H1VH38</accession>
<dbReference type="EMBL" id="CACQ02003556">
    <property type="protein sequence ID" value="CCF39541.1"/>
    <property type="molecule type" value="Genomic_DNA"/>
</dbReference>
<sequence length="351" mass="39670">MQFFNAIIVFASLAAAAPAAGNAPAVEARQATTNTPCGSNIQPVWNTGNYGKGDGGWGCTNLNSNGVCNSYFWKTDLPYWSGGQETRLTFVIAWDEEVWDDLSPTEEAAISIRNAIYAYVLTDSGKDLLTYCGMFLQLDDRRRGRHLDLSNHEPEKVSARILRTCRAVHDEASGILYSENTFFALGLHELRQATRLPHAHLGTSAHRLEYWESRSYPWFIEISRAISDLLADSKGLEVLHISYLSRTPACVLPPVSFHRWQARSNSILLRYQYVYSRSTAEAFYDGFLPLITRGLENGRTPEQMSRVLLGSHSRIEVPRTQGHWEGAMTQLQELEEAQMHLTLMIDRYREC</sequence>
<dbReference type="VEuPathDB" id="FungiDB:CH63R_05511"/>
<dbReference type="PANTHER" id="PTHR42085:SF1">
    <property type="entry name" value="F-BOX DOMAIN-CONTAINING PROTEIN"/>
    <property type="match status" value="1"/>
</dbReference>
<protein>
    <submittedName>
        <fullName evidence="2">Uncharacterized protein</fullName>
    </submittedName>
</protein>
<name>H1VH38_COLHI</name>
<reference evidence="3" key="1">
    <citation type="journal article" date="2012" name="Nat. Genet.">
        <title>Lifestyle transitions in plant pathogenic Colletotrichum fungi deciphered by genome and transcriptome analyses.</title>
        <authorList>
            <person name="O'Connell R.J."/>
            <person name="Thon M.R."/>
            <person name="Hacquard S."/>
            <person name="Amyotte S.G."/>
            <person name="Kleemann J."/>
            <person name="Torres M.F."/>
            <person name="Damm U."/>
            <person name="Buiate E.A."/>
            <person name="Epstein L."/>
            <person name="Alkan N."/>
            <person name="Altmueller J."/>
            <person name="Alvarado-Balderrama L."/>
            <person name="Bauser C.A."/>
            <person name="Becker C."/>
            <person name="Birren B.W."/>
            <person name="Chen Z."/>
            <person name="Choi J."/>
            <person name="Crouch J.A."/>
            <person name="Duvick J.P."/>
            <person name="Farman M.A."/>
            <person name="Gan P."/>
            <person name="Heiman D."/>
            <person name="Henrissat B."/>
            <person name="Howard R.J."/>
            <person name="Kabbage M."/>
            <person name="Koch C."/>
            <person name="Kracher B."/>
            <person name="Kubo Y."/>
            <person name="Law A.D."/>
            <person name="Lebrun M.-H."/>
            <person name="Lee Y.-H."/>
            <person name="Miyara I."/>
            <person name="Moore N."/>
            <person name="Neumann U."/>
            <person name="Nordstroem K."/>
            <person name="Panaccione D.G."/>
            <person name="Panstruga R."/>
            <person name="Place M."/>
            <person name="Proctor R.H."/>
            <person name="Prusky D."/>
            <person name="Rech G."/>
            <person name="Reinhardt R."/>
            <person name="Rollins J.A."/>
            <person name="Rounsley S."/>
            <person name="Schardl C.L."/>
            <person name="Schwartz D.C."/>
            <person name="Shenoy N."/>
            <person name="Shirasu K."/>
            <person name="Sikhakolli U.R."/>
            <person name="Stueber K."/>
            <person name="Sukno S.A."/>
            <person name="Sweigard J.A."/>
            <person name="Takano Y."/>
            <person name="Takahara H."/>
            <person name="Trail F."/>
            <person name="van der Does H.C."/>
            <person name="Voll L.M."/>
            <person name="Will I."/>
            <person name="Young S."/>
            <person name="Zeng Q."/>
            <person name="Zhang J."/>
            <person name="Zhou S."/>
            <person name="Dickman M.B."/>
            <person name="Schulze-Lefert P."/>
            <person name="Ver Loren van Themaat E."/>
            <person name="Ma L.-J."/>
            <person name="Vaillancourt L.J."/>
        </authorList>
    </citation>
    <scope>NUCLEOTIDE SEQUENCE [LARGE SCALE GENOMIC DNA]</scope>
    <source>
        <strain evidence="3">IMI 349063</strain>
    </source>
</reference>
<feature type="chain" id="PRO_5003555287" evidence="1">
    <location>
        <begin position="22"/>
        <end position="351"/>
    </location>
</feature>
<organism evidence="2 3">
    <name type="scientific">Colletotrichum higginsianum (strain IMI 349063)</name>
    <name type="common">Crucifer anthracnose fungus</name>
    <dbReference type="NCBI Taxonomy" id="759273"/>
    <lineage>
        <taxon>Eukaryota</taxon>
        <taxon>Fungi</taxon>
        <taxon>Dikarya</taxon>
        <taxon>Ascomycota</taxon>
        <taxon>Pezizomycotina</taxon>
        <taxon>Sordariomycetes</taxon>
        <taxon>Hypocreomycetidae</taxon>
        <taxon>Glomerellales</taxon>
        <taxon>Glomerellaceae</taxon>
        <taxon>Colletotrichum</taxon>
        <taxon>Colletotrichum destructivum species complex</taxon>
    </lineage>
</organism>
<proteinExistence type="predicted"/>
<dbReference type="InterPro" id="IPR038883">
    <property type="entry name" value="AN11006-like"/>
</dbReference>
<dbReference type="VEuPathDB" id="FungiDB:CH63R_05510"/>
<dbReference type="STRING" id="759273.H1VH38"/>
<evidence type="ECO:0000256" key="1">
    <source>
        <dbReference type="SAM" id="SignalP"/>
    </source>
</evidence>
<dbReference type="AlphaFoldDB" id="H1VH38"/>